<evidence type="ECO:0000313" key="2">
    <source>
        <dbReference type="EMBL" id="MDR9763433.1"/>
    </source>
</evidence>
<protein>
    <submittedName>
        <fullName evidence="2">Restriction endonuclease</fullName>
        <ecNumber evidence="2">3.1.21.-</ecNumber>
    </submittedName>
</protein>
<evidence type="ECO:0000313" key="3">
    <source>
        <dbReference type="Proteomes" id="UP001269402"/>
    </source>
</evidence>
<feature type="domain" description="Restriction endonuclease type IV Mrr" evidence="1">
    <location>
        <begin position="24"/>
        <end position="117"/>
    </location>
</feature>
<keyword evidence="3" id="KW-1185">Reference proteome</keyword>
<dbReference type="Pfam" id="PF04471">
    <property type="entry name" value="Mrr_cat"/>
    <property type="match status" value="1"/>
</dbReference>
<dbReference type="InterPro" id="IPR007560">
    <property type="entry name" value="Restrct_endonuc_IV_Mrr"/>
</dbReference>
<accession>A0AAW8P9B5</accession>
<dbReference type="EMBL" id="JAVLSH010000016">
    <property type="protein sequence ID" value="MDR9763433.1"/>
    <property type="molecule type" value="Genomic_DNA"/>
</dbReference>
<keyword evidence="2" id="KW-0255">Endonuclease</keyword>
<dbReference type="InterPro" id="IPR011856">
    <property type="entry name" value="tRNA_endonuc-like_dom_sf"/>
</dbReference>
<evidence type="ECO:0000259" key="1">
    <source>
        <dbReference type="Pfam" id="PF04471"/>
    </source>
</evidence>
<reference evidence="3" key="1">
    <citation type="submission" date="2023-07" db="EMBL/GenBank/DDBJ databases">
        <title>Genomic characterization of faba bean (Vicia faba) microsymbionts in Mexican soils.</title>
        <authorList>
            <person name="Rivera Orduna F.N."/>
            <person name="Guevara-Luna J."/>
            <person name="Yan J."/>
            <person name="Arroyo-Herrera I."/>
            <person name="Li Y."/>
            <person name="Vasquez-Murrieta M.S."/>
            <person name="Wang E.T."/>
        </authorList>
    </citation>
    <scope>NUCLEOTIDE SEQUENCE [LARGE SCALE GENOMIC DNA]</scope>
    <source>
        <strain evidence="3">CH6</strain>
    </source>
</reference>
<keyword evidence="2" id="KW-0540">Nuclease</keyword>
<dbReference type="SUPFAM" id="SSF52980">
    <property type="entry name" value="Restriction endonuclease-like"/>
    <property type="match status" value="1"/>
</dbReference>
<comment type="caution">
    <text evidence="2">The sequence shown here is derived from an EMBL/GenBank/DDBJ whole genome shotgun (WGS) entry which is preliminary data.</text>
</comment>
<dbReference type="EC" id="3.1.21.-" evidence="2"/>
<dbReference type="GO" id="GO:0003677">
    <property type="term" value="F:DNA binding"/>
    <property type="evidence" value="ECO:0007669"/>
    <property type="project" value="InterPro"/>
</dbReference>
<name>A0AAW8P9B5_9HYPH</name>
<dbReference type="GO" id="GO:0016787">
    <property type="term" value="F:hydrolase activity"/>
    <property type="evidence" value="ECO:0007669"/>
    <property type="project" value="UniProtKB-KW"/>
</dbReference>
<dbReference type="RefSeq" id="WP_310806531.1">
    <property type="nucleotide sequence ID" value="NZ_JAVLSG010000013.1"/>
</dbReference>
<dbReference type="GO" id="GO:0009307">
    <property type="term" value="P:DNA restriction-modification system"/>
    <property type="evidence" value="ECO:0007669"/>
    <property type="project" value="InterPro"/>
</dbReference>
<dbReference type="Proteomes" id="UP001269402">
    <property type="component" value="Unassembled WGS sequence"/>
</dbReference>
<dbReference type="Gene3D" id="3.40.1350.10">
    <property type="match status" value="1"/>
</dbReference>
<keyword evidence="2" id="KW-0378">Hydrolase</keyword>
<organism evidence="2 3">
    <name type="scientific">Rhizobium redzepovicii</name>
    <dbReference type="NCBI Taxonomy" id="2867518"/>
    <lineage>
        <taxon>Bacteria</taxon>
        <taxon>Pseudomonadati</taxon>
        <taxon>Pseudomonadota</taxon>
        <taxon>Alphaproteobacteria</taxon>
        <taxon>Hyphomicrobiales</taxon>
        <taxon>Rhizobiaceae</taxon>
        <taxon>Rhizobium/Agrobacterium group</taxon>
        <taxon>Rhizobium</taxon>
    </lineage>
</organism>
<dbReference type="AlphaFoldDB" id="A0AAW8P9B5"/>
<dbReference type="GO" id="GO:0004519">
    <property type="term" value="F:endonuclease activity"/>
    <property type="evidence" value="ECO:0007669"/>
    <property type="project" value="UniProtKB-KW"/>
</dbReference>
<gene>
    <name evidence="2" type="ORF">RJJ37_28030</name>
</gene>
<dbReference type="InterPro" id="IPR011335">
    <property type="entry name" value="Restrct_endonuc-II-like"/>
</dbReference>
<proteinExistence type="predicted"/>
<sequence>MADSTNVAKGTEYEQFVQTVYQMVINSEGVENITVQHNTKLTGKSGCEHQIDVYWEFRVAGQTYRTAIECKAFNESVSIGRVRDFYGVLADVPGLSGVFATLVGYQSGAKRYADHYGISVKELRAPTETDWNGRVKTIVMTFHIVVPEITKFTPQISHSFLDAMQPDEEISFTAGLSTHEKIVYGPPGTTSSYSYEDLRQMLPHGHDSEKDLTYRLSLPHHIFKIDGRHLPIDGVDFVYDVNVEKETMTLDGGAFAKAIIKDAVTGELKFIDQAGNVKTYSWAPISEG</sequence>